<proteinExistence type="predicted"/>
<feature type="region of interest" description="Disordered" evidence="1">
    <location>
        <begin position="1"/>
        <end position="45"/>
    </location>
</feature>
<evidence type="ECO:0000313" key="2">
    <source>
        <dbReference type="EMBL" id="CAB1446099.1"/>
    </source>
</evidence>
<dbReference type="AlphaFoldDB" id="A0A9N7VCP2"/>
<dbReference type="EMBL" id="CADEAL010003890">
    <property type="protein sequence ID" value="CAB1446099.1"/>
    <property type="molecule type" value="Genomic_DNA"/>
</dbReference>
<protein>
    <submittedName>
        <fullName evidence="2">Uncharacterized protein</fullName>
    </submittedName>
</protein>
<sequence>MKQRCRDISEVEEEEVEEEEEEEEEGTRHAIGSPAIALPSGRRSHPRLDRFEINGVAVAGVWHGGRTSSPEPRAWKLGSGHVRGIGHLRKRDHIRTAKPQNGGRKRSSPRWVYRERSGARRLDLSASGGKFTGKRRVLTWDPADSAPVTSASRLCSRGFTKQSHPAAFVIGQSKTWKKTATLTGLRPVPTGSLRSQEIRARPDPRLFILGLERSLTQGGGWVGGGFPSLSALGGVAHRRLGESTLSAAEADAQNNHKSHRGLRRGFSKLRGNDALSPESRSTMDRVN</sequence>
<feature type="compositionally biased region" description="Basic residues" evidence="1">
    <location>
        <begin position="256"/>
        <end position="267"/>
    </location>
</feature>
<feature type="compositionally biased region" description="Acidic residues" evidence="1">
    <location>
        <begin position="10"/>
        <end position="25"/>
    </location>
</feature>
<organism evidence="2 3">
    <name type="scientific">Pleuronectes platessa</name>
    <name type="common">European plaice</name>
    <dbReference type="NCBI Taxonomy" id="8262"/>
    <lineage>
        <taxon>Eukaryota</taxon>
        <taxon>Metazoa</taxon>
        <taxon>Chordata</taxon>
        <taxon>Craniata</taxon>
        <taxon>Vertebrata</taxon>
        <taxon>Euteleostomi</taxon>
        <taxon>Actinopterygii</taxon>
        <taxon>Neopterygii</taxon>
        <taxon>Teleostei</taxon>
        <taxon>Neoteleostei</taxon>
        <taxon>Acanthomorphata</taxon>
        <taxon>Carangaria</taxon>
        <taxon>Pleuronectiformes</taxon>
        <taxon>Pleuronectoidei</taxon>
        <taxon>Pleuronectidae</taxon>
        <taxon>Pleuronectes</taxon>
    </lineage>
</organism>
<feature type="region of interest" description="Disordered" evidence="1">
    <location>
        <begin position="248"/>
        <end position="287"/>
    </location>
</feature>
<evidence type="ECO:0000256" key="1">
    <source>
        <dbReference type="SAM" id="MobiDB-lite"/>
    </source>
</evidence>
<gene>
    <name evidence="2" type="ORF">PLEPLA_LOCUS33840</name>
</gene>
<accession>A0A9N7VCP2</accession>
<name>A0A9N7VCP2_PLEPL</name>
<keyword evidence="3" id="KW-1185">Reference proteome</keyword>
<dbReference type="Proteomes" id="UP001153269">
    <property type="component" value="Unassembled WGS sequence"/>
</dbReference>
<feature type="region of interest" description="Disordered" evidence="1">
    <location>
        <begin position="86"/>
        <end position="111"/>
    </location>
</feature>
<comment type="caution">
    <text evidence="2">The sequence shown here is derived from an EMBL/GenBank/DDBJ whole genome shotgun (WGS) entry which is preliminary data.</text>
</comment>
<reference evidence="2" key="1">
    <citation type="submission" date="2020-03" db="EMBL/GenBank/DDBJ databases">
        <authorList>
            <person name="Weist P."/>
        </authorList>
    </citation>
    <scope>NUCLEOTIDE SEQUENCE</scope>
</reference>
<evidence type="ECO:0000313" key="3">
    <source>
        <dbReference type="Proteomes" id="UP001153269"/>
    </source>
</evidence>